<reference evidence="3" key="2">
    <citation type="journal article" date="2017" name="Nat. Plants">
        <title>The Aegilops tauschii genome reveals multiple impacts of transposons.</title>
        <authorList>
            <person name="Zhao G."/>
            <person name="Zou C."/>
            <person name="Li K."/>
            <person name="Wang K."/>
            <person name="Li T."/>
            <person name="Gao L."/>
            <person name="Zhang X."/>
            <person name="Wang H."/>
            <person name="Yang Z."/>
            <person name="Liu X."/>
            <person name="Jiang W."/>
            <person name="Mao L."/>
            <person name="Kong X."/>
            <person name="Jiao Y."/>
            <person name="Jia J."/>
        </authorList>
    </citation>
    <scope>NUCLEOTIDE SEQUENCE [LARGE SCALE GENOMIC DNA]</scope>
    <source>
        <strain evidence="3">cv. AL8/78</strain>
    </source>
</reference>
<feature type="signal peptide" evidence="1">
    <location>
        <begin position="1"/>
        <end position="19"/>
    </location>
</feature>
<name>A0A452YHC4_AEGTS</name>
<reference evidence="2" key="5">
    <citation type="journal article" date="2021" name="G3 (Bethesda)">
        <title>Aegilops tauschii genome assembly Aet v5.0 features greater sequence contiguity and improved annotation.</title>
        <authorList>
            <person name="Wang L."/>
            <person name="Zhu T."/>
            <person name="Rodriguez J.C."/>
            <person name="Deal K.R."/>
            <person name="Dubcovsky J."/>
            <person name="McGuire P.E."/>
            <person name="Lux T."/>
            <person name="Spannagl M."/>
            <person name="Mayer K.F.X."/>
            <person name="Baldrich P."/>
            <person name="Meyers B.C."/>
            <person name="Huo N."/>
            <person name="Gu Y.Q."/>
            <person name="Zhou H."/>
            <person name="Devos K.M."/>
            <person name="Bennetzen J.L."/>
            <person name="Unver T."/>
            <person name="Budak H."/>
            <person name="Gulick P.J."/>
            <person name="Galiba G."/>
            <person name="Kalapos B."/>
            <person name="Nelson D.R."/>
            <person name="Li P."/>
            <person name="You F.M."/>
            <person name="Luo M.C."/>
            <person name="Dvorak J."/>
        </authorList>
    </citation>
    <scope>NUCLEOTIDE SEQUENCE [LARGE SCALE GENOMIC DNA]</scope>
    <source>
        <strain evidence="2">cv. AL8/78</strain>
    </source>
</reference>
<evidence type="ECO:0000313" key="3">
    <source>
        <dbReference type="Proteomes" id="UP000015105"/>
    </source>
</evidence>
<protein>
    <submittedName>
        <fullName evidence="2">Uncharacterized protein</fullName>
    </submittedName>
</protein>
<sequence length="32" mass="3659">MSQFIFLLLNGWMCLRVHSSAINVPAKMMCCN</sequence>
<dbReference type="Proteomes" id="UP000015105">
    <property type="component" value="Chromosome 1D"/>
</dbReference>
<reference evidence="2" key="4">
    <citation type="submission" date="2019-03" db="UniProtKB">
        <authorList>
            <consortium name="EnsemblPlants"/>
        </authorList>
    </citation>
    <scope>IDENTIFICATION</scope>
</reference>
<reference evidence="3" key="1">
    <citation type="journal article" date="2014" name="Science">
        <title>Ancient hybridizations among the ancestral genomes of bread wheat.</title>
        <authorList>
            <consortium name="International Wheat Genome Sequencing Consortium,"/>
            <person name="Marcussen T."/>
            <person name="Sandve S.R."/>
            <person name="Heier L."/>
            <person name="Spannagl M."/>
            <person name="Pfeifer M."/>
            <person name="Jakobsen K.S."/>
            <person name="Wulff B.B."/>
            <person name="Steuernagel B."/>
            <person name="Mayer K.F."/>
            <person name="Olsen O.A."/>
        </authorList>
    </citation>
    <scope>NUCLEOTIDE SEQUENCE [LARGE SCALE GENOMIC DNA]</scope>
    <source>
        <strain evidence="3">cv. AL8/78</strain>
    </source>
</reference>
<dbReference type="EnsemblPlants" id="AET1Gv20417600.16">
    <property type="protein sequence ID" value="AET1Gv20417600.16"/>
    <property type="gene ID" value="AET1Gv20417600"/>
</dbReference>
<keyword evidence="3" id="KW-1185">Reference proteome</keyword>
<accession>A0A452YHC4</accession>
<organism evidence="2 3">
    <name type="scientific">Aegilops tauschii subsp. strangulata</name>
    <name type="common">Goatgrass</name>
    <dbReference type="NCBI Taxonomy" id="200361"/>
    <lineage>
        <taxon>Eukaryota</taxon>
        <taxon>Viridiplantae</taxon>
        <taxon>Streptophyta</taxon>
        <taxon>Embryophyta</taxon>
        <taxon>Tracheophyta</taxon>
        <taxon>Spermatophyta</taxon>
        <taxon>Magnoliopsida</taxon>
        <taxon>Liliopsida</taxon>
        <taxon>Poales</taxon>
        <taxon>Poaceae</taxon>
        <taxon>BOP clade</taxon>
        <taxon>Pooideae</taxon>
        <taxon>Triticodae</taxon>
        <taxon>Triticeae</taxon>
        <taxon>Triticinae</taxon>
        <taxon>Aegilops</taxon>
    </lineage>
</organism>
<evidence type="ECO:0000256" key="1">
    <source>
        <dbReference type="SAM" id="SignalP"/>
    </source>
</evidence>
<proteinExistence type="predicted"/>
<keyword evidence="1" id="KW-0732">Signal</keyword>
<evidence type="ECO:0000313" key="2">
    <source>
        <dbReference type="EnsemblPlants" id="AET1Gv20417600.16"/>
    </source>
</evidence>
<feature type="chain" id="PRO_5019211037" evidence="1">
    <location>
        <begin position="20"/>
        <end position="32"/>
    </location>
</feature>
<dbReference type="Gramene" id="AET1Gv20417600.16">
    <property type="protein sequence ID" value="AET1Gv20417600.16"/>
    <property type="gene ID" value="AET1Gv20417600"/>
</dbReference>
<dbReference type="AlphaFoldDB" id="A0A452YHC4"/>
<reference evidence="2" key="3">
    <citation type="journal article" date="2017" name="Nature">
        <title>Genome sequence of the progenitor of the wheat D genome Aegilops tauschii.</title>
        <authorList>
            <person name="Luo M.C."/>
            <person name="Gu Y.Q."/>
            <person name="Puiu D."/>
            <person name="Wang H."/>
            <person name="Twardziok S.O."/>
            <person name="Deal K.R."/>
            <person name="Huo N."/>
            <person name="Zhu T."/>
            <person name="Wang L."/>
            <person name="Wang Y."/>
            <person name="McGuire P.E."/>
            <person name="Liu S."/>
            <person name="Long H."/>
            <person name="Ramasamy R.K."/>
            <person name="Rodriguez J.C."/>
            <person name="Van S.L."/>
            <person name="Yuan L."/>
            <person name="Wang Z."/>
            <person name="Xia Z."/>
            <person name="Xiao L."/>
            <person name="Anderson O.D."/>
            <person name="Ouyang S."/>
            <person name="Liang Y."/>
            <person name="Zimin A.V."/>
            <person name="Pertea G."/>
            <person name="Qi P."/>
            <person name="Bennetzen J.L."/>
            <person name="Dai X."/>
            <person name="Dawson M.W."/>
            <person name="Muller H.G."/>
            <person name="Kugler K."/>
            <person name="Rivarola-Duarte L."/>
            <person name="Spannagl M."/>
            <person name="Mayer K.F.X."/>
            <person name="Lu F.H."/>
            <person name="Bevan M.W."/>
            <person name="Leroy P."/>
            <person name="Li P."/>
            <person name="You F.M."/>
            <person name="Sun Q."/>
            <person name="Liu Z."/>
            <person name="Lyons E."/>
            <person name="Wicker T."/>
            <person name="Salzberg S.L."/>
            <person name="Devos K.M."/>
            <person name="Dvorak J."/>
        </authorList>
    </citation>
    <scope>NUCLEOTIDE SEQUENCE [LARGE SCALE GENOMIC DNA]</scope>
    <source>
        <strain evidence="2">cv. AL8/78</strain>
    </source>
</reference>